<evidence type="ECO:0000313" key="2">
    <source>
        <dbReference type="Proteomes" id="UP000234662"/>
    </source>
</evidence>
<dbReference type="AlphaFoldDB" id="A0A2I1R340"/>
<accession>A0A2I1R340</accession>
<proteinExistence type="predicted"/>
<protein>
    <submittedName>
        <fullName evidence="1">Uncharacterized protein</fullName>
    </submittedName>
</protein>
<dbReference type="RefSeq" id="WP_101822021.1">
    <property type="nucleotide sequence ID" value="NZ_PKJC01000023.1"/>
</dbReference>
<dbReference type="EMBL" id="PKJC01000023">
    <property type="protein sequence ID" value="PKZ63545.1"/>
    <property type="molecule type" value="Genomic_DNA"/>
</dbReference>
<gene>
    <name evidence="1" type="ORF">CYJ73_21000</name>
</gene>
<name>A0A2I1R340_9ACTN</name>
<dbReference type="SUPFAM" id="SSF144206">
    <property type="entry name" value="NOB1 zinc finger-like"/>
    <property type="match status" value="1"/>
</dbReference>
<sequence length="69" mass="7672">MANYEVPARYCHTCAAIVASDEHQLCERCGADLVTITAVATPLLPDSDNPMIWVTLTPHLDEHGRPFHR</sequence>
<dbReference type="Proteomes" id="UP000234662">
    <property type="component" value="Unassembled WGS sequence"/>
</dbReference>
<dbReference type="InterPro" id="IPR036283">
    <property type="entry name" value="NOB1_Zf-like_sf"/>
</dbReference>
<evidence type="ECO:0000313" key="1">
    <source>
        <dbReference type="EMBL" id="PKZ63545.1"/>
    </source>
</evidence>
<organism evidence="1 2">
    <name type="scientific">Gordonia terrae</name>
    <dbReference type="NCBI Taxonomy" id="2055"/>
    <lineage>
        <taxon>Bacteria</taxon>
        <taxon>Bacillati</taxon>
        <taxon>Actinomycetota</taxon>
        <taxon>Actinomycetes</taxon>
        <taxon>Mycobacteriales</taxon>
        <taxon>Gordoniaceae</taxon>
        <taxon>Gordonia</taxon>
    </lineage>
</organism>
<comment type="caution">
    <text evidence="1">The sequence shown here is derived from an EMBL/GenBank/DDBJ whole genome shotgun (WGS) entry which is preliminary data.</text>
</comment>
<reference evidence="1 2" key="1">
    <citation type="submission" date="2017-12" db="EMBL/GenBank/DDBJ databases">
        <title>Phylogenetic diversity of female urinary microbiome.</title>
        <authorList>
            <person name="Thomas-White K."/>
            <person name="Wolfe A.J."/>
        </authorList>
    </citation>
    <scope>NUCLEOTIDE SEQUENCE [LARGE SCALE GENOMIC DNA]</scope>
    <source>
        <strain evidence="1 2">UMB0777</strain>
    </source>
</reference>